<dbReference type="AlphaFoldDB" id="A0A482XQR5"/>
<protein>
    <recommendedName>
        <fullName evidence="9">DNA polymerase delta subunit 2</fullName>
    </recommendedName>
</protein>
<keyword evidence="8" id="KW-1185">Reference proteome</keyword>
<dbReference type="STRING" id="195883.A0A482XQR5"/>
<dbReference type="Proteomes" id="UP000291343">
    <property type="component" value="Unassembled WGS sequence"/>
</dbReference>
<comment type="subcellular location">
    <subcellularLocation>
        <location evidence="1">Nucleus</location>
    </subcellularLocation>
</comment>
<evidence type="ECO:0000259" key="5">
    <source>
        <dbReference type="Pfam" id="PF04042"/>
    </source>
</evidence>
<dbReference type="InterPro" id="IPR041863">
    <property type="entry name" value="PolD2_C"/>
</dbReference>
<comment type="caution">
    <text evidence="7">The sequence shown here is derived from an EMBL/GenBank/DDBJ whole genome shotgun (WGS) entry which is preliminary data.</text>
</comment>
<organism evidence="7 8">
    <name type="scientific">Laodelphax striatellus</name>
    <name type="common">Small brown planthopper</name>
    <name type="synonym">Delphax striatella</name>
    <dbReference type="NCBI Taxonomy" id="195883"/>
    <lineage>
        <taxon>Eukaryota</taxon>
        <taxon>Metazoa</taxon>
        <taxon>Ecdysozoa</taxon>
        <taxon>Arthropoda</taxon>
        <taxon>Hexapoda</taxon>
        <taxon>Insecta</taxon>
        <taxon>Pterygota</taxon>
        <taxon>Neoptera</taxon>
        <taxon>Paraneoptera</taxon>
        <taxon>Hemiptera</taxon>
        <taxon>Auchenorrhyncha</taxon>
        <taxon>Fulgoroidea</taxon>
        <taxon>Delphacidae</taxon>
        <taxon>Criomorphinae</taxon>
        <taxon>Laodelphax</taxon>
    </lineage>
</organism>
<evidence type="ECO:0000256" key="1">
    <source>
        <dbReference type="ARBA" id="ARBA00004123"/>
    </source>
</evidence>
<dbReference type="Gene3D" id="3.60.21.50">
    <property type="match status" value="1"/>
</dbReference>
<dbReference type="InterPro" id="IPR007185">
    <property type="entry name" value="DNA_pol_a/d/e_bsu"/>
</dbReference>
<dbReference type="OrthoDB" id="3763at2759"/>
<dbReference type="InterPro" id="IPR040663">
    <property type="entry name" value="DNA_pol_D_N"/>
</dbReference>
<dbReference type="GO" id="GO:1902969">
    <property type="term" value="P:mitotic DNA replication"/>
    <property type="evidence" value="ECO:0007669"/>
    <property type="project" value="UniProtKB-ARBA"/>
</dbReference>
<dbReference type="EMBL" id="QKKF02003370">
    <property type="protein sequence ID" value="RZF47778.1"/>
    <property type="molecule type" value="Genomic_DNA"/>
</dbReference>
<keyword evidence="3" id="KW-0235">DNA replication</keyword>
<sequence>MKLHENSSSGCLLQGPEDLDASDKVFQRVSSSYKNLSQKFRHRAKDFSKQFAHIYAARLTEQRGTLLEKVYKKWGPGIRVARLAELGELSGEKCVIIGTLFKDQELKPSILKEISEERGFCLNVPAQPVNNRYTSSSDKLILEDELQRITLFGTIDVASLVTGIICAILGNEDNLGKFSVDDVCWVGTVFPPETPIKLESDRFLVLVSGLDLKSNNAESSLAMELMADWLSGWIGDPNDQQHASKVARLIIAGNAVSSSPEKKERTTVIETSRVEESSTVLSAVQQLDNLLEQLVMNMPVDVMPGEFDPSNHSLPQQPLHFCMFPKAANYKTMNGVPNPYLCEMDGRLLVGTSGQPIADVLRFSDVTDPISALESTLSWGHIAPTAPDTLDCYPYYNSDPFILGQQPDVYFAGNQDSFQTKLVDIQSSGAETATYKTRLVCVPAFTKTRTCVVVNLRNLECYPMTFGSS</sequence>
<keyword evidence="4" id="KW-0539">Nucleus</keyword>
<evidence type="ECO:0000313" key="8">
    <source>
        <dbReference type="Proteomes" id="UP000291343"/>
    </source>
</evidence>
<reference evidence="7 8" key="1">
    <citation type="journal article" date="2017" name="Gigascience">
        <title>Genome sequence of the small brown planthopper, Laodelphax striatellus.</title>
        <authorList>
            <person name="Zhu J."/>
            <person name="Jiang F."/>
            <person name="Wang X."/>
            <person name="Yang P."/>
            <person name="Bao Y."/>
            <person name="Zhao W."/>
            <person name="Wang W."/>
            <person name="Lu H."/>
            <person name="Wang Q."/>
            <person name="Cui N."/>
            <person name="Li J."/>
            <person name="Chen X."/>
            <person name="Luo L."/>
            <person name="Yu J."/>
            <person name="Kang L."/>
            <person name="Cui F."/>
        </authorList>
    </citation>
    <scope>NUCLEOTIDE SEQUENCE [LARGE SCALE GENOMIC DNA]</scope>
    <source>
        <strain evidence="7">Lst14</strain>
    </source>
</reference>
<dbReference type="FunCoup" id="A0A482XQR5">
    <property type="interactions" value="951"/>
</dbReference>
<dbReference type="Pfam" id="PF18018">
    <property type="entry name" value="DNA_pol_D_N"/>
    <property type="match status" value="1"/>
</dbReference>
<proteinExistence type="inferred from homology"/>
<dbReference type="InParanoid" id="A0A482XQR5"/>
<dbReference type="GO" id="GO:0006271">
    <property type="term" value="P:DNA strand elongation involved in DNA replication"/>
    <property type="evidence" value="ECO:0007669"/>
    <property type="project" value="TreeGrafter"/>
</dbReference>
<dbReference type="CDD" id="cd07387">
    <property type="entry name" value="MPP_PolD2_C"/>
    <property type="match status" value="1"/>
</dbReference>
<dbReference type="FunFam" id="3.60.21.50:FF:000002">
    <property type="entry name" value="DNA polymerase delta small subunit"/>
    <property type="match status" value="1"/>
</dbReference>
<dbReference type="GO" id="GO:0003677">
    <property type="term" value="F:DNA binding"/>
    <property type="evidence" value="ECO:0007669"/>
    <property type="project" value="InterPro"/>
</dbReference>
<gene>
    <name evidence="7" type="ORF">LSTR_LSTR006042</name>
</gene>
<name>A0A482XQR5_LAOST</name>
<evidence type="ECO:0000256" key="2">
    <source>
        <dbReference type="ARBA" id="ARBA00006035"/>
    </source>
</evidence>
<dbReference type="GO" id="GO:0043625">
    <property type="term" value="C:delta DNA polymerase complex"/>
    <property type="evidence" value="ECO:0007669"/>
    <property type="project" value="TreeGrafter"/>
</dbReference>
<accession>A0A482XQR5</accession>
<evidence type="ECO:0000256" key="3">
    <source>
        <dbReference type="ARBA" id="ARBA00022705"/>
    </source>
</evidence>
<dbReference type="Gene3D" id="2.40.50.430">
    <property type="match status" value="1"/>
</dbReference>
<evidence type="ECO:0000259" key="6">
    <source>
        <dbReference type="Pfam" id="PF18018"/>
    </source>
</evidence>
<evidence type="ECO:0008006" key="9">
    <source>
        <dbReference type="Google" id="ProtNLM"/>
    </source>
</evidence>
<dbReference type="SMR" id="A0A482XQR5"/>
<evidence type="ECO:0000313" key="7">
    <source>
        <dbReference type="EMBL" id="RZF47778.1"/>
    </source>
</evidence>
<feature type="domain" description="DNA polymerase alpha/delta/epsilon subunit B" evidence="5">
    <location>
        <begin position="205"/>
        <end position="419"/>
    </location>
</feature>
<dbReference type="PANTHER" id="PTHR10416">
    <property type="entry name" value="DNA POLYMERASE DELTA SUBUNIT 2"/>
    <property type="match status" value="1"/>
</dbReference>
<evidence type="ECO:0000256" key="4">
    <source>
        <dbReference type="ARBA" id="ARBA00023242"/>
    </source>
</evidence>
<dbReference type="Pfam" id="PF04042">
    <property type="entry name" value="DNA_pol_E_B"/>
    <property type="match status" value="1"/>
</dbReference>
<dbReference type="PANTHER" id="PTHR10416:SF0">
    <property type="entry name" value="DNA POLYMERASE DELTA SUBUNIT 2"/>
    <property type="match status" value="1"/>
</dbReference>
<feature type="domain" description="DNA polymerase delta subunit OB-fold" evidence="6">
    <location>
        <begin position="50"/>
        <end position="183"/>
    </location>
</feature>
<dbReference type="InterPro" id="IPR024826">
    <property type="entry name" value="DNA_pol_delta/II_ssu"/>
</dbReference>
<comment type="similarity">
    <text evidence="2">Belongs to the DNA polymerase delta/II small subunit family.</text>
</comment>